<proteinExistence type="predicted"/>
<evidence type="ECO:0000313" key="1">
    <source>
        <dbReference type="EMBL" id="MBI3015957.1"/>
    </source>
</evidence>
<organism evidence="1 2">
    <name type="scientific">Tectimicrobiota bacterium</name>
    <dbReference type="NCBI Taxonomy" id="2528274"/>
    <lineage>
        <taxon>Bacteria</taxon>
        <taxon>Pseudomonadati</taxon>
        <taxon>Nitrospinota/Tectimicrobiota group</taxon>
        <taxon>Candidatus Tectimicrobiota</taxon>
    </lineage>
</organism>
<sequence>MRQQADTRIKGTERMVTRIDPKRLAKDQQETLSFIHGFLARGKAALANKEFQQAFNLADKAYVLAEELLSALR</sequence>
<accession>A0A932GRL1</accession>
<dbReference type="Proteomes" id="UP000741360">
    <property type="component" value="Unassembled WGS sequence"/>
</dbReference>
<evidence type="ECO:0000313" key="2">
    <source>
        <dbReference type="Proteomes" id="UP000741360"/>
    </source>
</evidence>
<name>A0A932GRL1_UNCTE</name>
<dbReference type="AlphaFoldDB" id="A0A932GRL1"/>
<gene>
    <name evidence="1" type="ORF">HYY65_13080</name>
</gene>
<dbReference type="EMBL" id="JACPSX010000250">
    <property type="protein sequence ID" value="MBI3015957.1"/>
    <property type="molecule type" value="Genomic_DNA"/>
</dbReference>
<comment type="caution">
    <text evidence="1">The sequence shown here is derived from an EMBL/GenBank/DDBJ whole genome shotgun (WGS) entry which is preliminary data.</text>
</comment>
<reference evidence="1" key="1">
    <citation type="submission" date="2020-07" db="EMBL/GenBank/DDBJ databases">
        <title>Huge and variable diversity of episymbiotic CPR bacteria and DPANN archaea in groundwater ecosystems.</title>
        <authorList>
            <person name="He C.Y."/>
            <person name="Keren R."/>
            <person name="Whittaker M."/>
            <person name="Farag I.F."/>
            <person name="Doudna J."/>
            <person name="Cate J.H.D."/>
            <person name="Banfield J.F."/>
        </authorList>
    </citation>
    <scope>NUCLEOTIDE SEQUENCE</scope>
    <source>
        <strain evidence="1">NC_groundwater_717_Ag_S-0.2um_59_8</strain>
    </source>
</reference>
<protein>
    <submittedName>
        <fullName evidence="1">Uncharacterized protein</fullName>
    </submittedName>
</protein>